<feature type="domain" description="Peptidase S9 prolyl oligopeptidase catalytic" evidence="1">
    <location>
        <begin position="116"/>
        <end position="193"/>
    </location>
</feature>
<dbReference type="InterPro" id="IPR029058">
    <property type="entry name" value="AB_hydrolase_fold"/>
</dbReference>
<name>A0A7S3BYT6_9EUKA</name>
<dbReference type="InterPro" id="IPR050278">
    <property type="entry name" value="Serine_Prot_S9B/DPPIV"/>
</dbReference>
<dbReference type="Gene3D" id="3.40.50.1820">
    <property type="entry name" value="alpha/beta hydrolase"/>
    <property type="match status" value="1"/>
</dbReference>
<evidence type="ECO:0000259" key="1">
    <source>
        <dbReference type="Pfam" id="PF00326"/>
    </source>
</evidence>
<organism evidence="2">
    <name type="scientific">Haptolina ericina</name>
    <dbReference type="NCBI Taxonomy" id="156174"/>
    <lineage>
        <taxon>Eukaryota</taxon>
        <taxon>Haptista</taxon>
        <taxon>Haptophyta</taxon>
        <taxon>Prymnesiophyceae</taxon>
        <taxon>Prymnesiales</taxon>
        <taxon>Prymnesiaceae</taxon>
        <taxon>Haptolina</taxon>
    </lineage>
</organism>
<sequence length="193" mass="20971">MSQGAKEYQDVRAAALYLKKNISRVGIWGISYGGLNTLQAVTRDPQLFAAGVSGAGIFNWISELRYFTDTGASTYHLDLQPPLPNHWRALTVGPLPHLAGPGWAADVHSRLDLVFSSSPVAHVSNRTSPLLLIQGDADEEVSFEETVGCVRALRSFGIDPETLVIPDESHGIGAYTNQLVAHEAMASFFEQHL</sequence>
<evidence type="ECO:0000313" key="2">
    <source>
        <dbReference type="EMBL" id="CAE0148559.1"/>
    </source>
</evidence>
<proteinExistence type="predicted"/>
<dbReference type="Pfam" id="PF00326">
    <property type="entry name" value="Peptidase_S9"/>
    <property type="match status" value="2"/>
</dbReference>
<dbReference type="InterPro" id="IPR001375">
    <property type="entry name" value="Peptidase_S9_cat"/>
</dbReference>
<reference evidence="2" key="1">
    <citation type="submission" date="2021-01" db="EMBL/GenBank/DDBJ databases">
        <authorList>
            <person name="Corre E."/>
            <person name="Pelletier E."/>
            <person name="Niang G."/>
            <person name="Scheremetjew M."/>
            <person name="Finn R."/>
            <person name="Kale V."/>
            <person name="Holt S."/>
            <person name="Cochrane G."/>
            <person name="Meng A."/>
            <person name="Brown T."/>
            <person name="Cohen L."/>
        </authorList>
    </citation>
    <scope>NUCLEOTIDE SEQUENCE</scope>
    <source>
        <strain evidence="2">CCMP281</strain>
    </source>
</reference>
<dbReference type="GO" id="GO:0008236">
    <property type="term" value="F:serine-type peptidase activity"/>
    <property type="evidence" value="ECO:0007669"/>
    <property type="project" value="InterPro"/>
</dbReference>
<dbReference type="SUPFAM" id="SSF53474">
    <property type="entry name" value="alpha/beta-Hydrolases"/>
    <property type="match status" value="1"/>
</dbReference>
<dbReference type="EMBL" id="HBHX01067789">
    <property type="protein sequence ID" value="CAE0148559.1"/>
    <property type="molecule type" value="Transcribed_RNA"/>
</dbReference>
<dbReference type="PANTHER" id="PTHR11731">
    <property type="entry name" value="PROTEASE FAMILY S9B,C DIPEPTIDYL-PEPTIDASE IV-RELATED"/>
    <property type="match status" value="1"/>
</dbReference>
<feature type="domain" description="Peptidase S9 prolyl oligopeptidase catalytic" evidence="1">
    <location>
        <begin position="4"/>
        <end position="62"/>
    </location>
</feature>
<accession>A0A7S3BYT6</accession>
<dbReference type="GO" id="GO:0008239">
    <property type="term" value="F:dipeptidyl-peptidase activity"/>
    <property type="evidence" value="ECO:0007669"/>
    <property type="project" value="TreeGrafter"/>
</dbReference>
<dbReference type="AlphaFoldDB" id="A0A7S3BYT6"/>
<dbReference type="PANTHER" id="PTHR11731:SF193">
    <property type="entry name" value="DIPEPTIDYL PEPTIDASE 9"/>
    <property type="match status" value="1"/>
</dbReference>
<dbReference type="GO" id="GO:0006508">
    <property type="term" value="P:proteolysis"/>
    <property type="evidence" value="ECO:0007669"/>
    <property type="project" value="InterPro"/>
</dbReference>
<gene>
    <name evidence="2" type="ORF">HERI1096_LOCUS37438</name>
</gene>
<protein>
    <recommendedName>
        <fullName evidence="1">Peptidase S9 prolyl oligopeptidase catalytic domain-containing protein</fullName>
    </recommendedName>
</protein>